<organism evidence="2 3">
    <name type="scientific">Macrostomum lignano</name>
    <dbReference type="NCBI Taxonomy" id="282301"/>
    <lineage>
        <taxon>Eukaryota</taxon>
        <taxon>Metazoa</taxon>
        <taxon>Spiralia</taxon>
        <taxon>Lophotrochozoa</taxon>
        <taxon>Platyhelminthes</taxon>
        <taxon>Rhabditophora</taxon>
        <taxon>Macrostomorpha</taxon>
        <taxon>Macrostomida</taxon>
        <taxon>Macrostomidae</taxon>
        <taxon>Macrostomum</taxon>
    </lineage>
</organism>
<feature type="compositionally biased region" description="Basic and acidic residues" evidence="1">
    <location>
        <begin position="661"/>
        <end position="680"/>
    </location>
</feature>
<evidence type="ECO:0000256" key="1">
    <source>
        <dbReference type="SAM" id="MobiDB-lite"/>
    </source>
</evidence>
<feature type="region of interest" description="Disordered" evidence="1">
    <location>
        <begin position="359"/>
        <end position="535"/>
    </location>
</feature>
<sequence>DCPQLSRLPQPVQRLHRLQAGGSGSGSGLVSPLRMQATPTRCSCRPAAPDPAPPRVGSGHQSRRCSRKLPDRELSRRLPRQVSRGSPAVATVRSSSRAGAFVRLRQKLRQSRRRRRYPRGRNPPQARAAGGHPADANCSDEYGDARSASASPTAGGGNTLQPRAGRSLRSRRRTFHDIIAAAVGCRRWPEMEGAGRQAPIRATLPLQNRMTGPLAPQLTALNPRPAQPRPATRASTAPASRRASSSTCASASNLAKNPYGTAKAAETVTPVTQKIDQNVGGSCGVPDCRFVTVAGSKAVLAAFRLPRSVGWARPAAASSNSGNFKATDFEDAYFEMLLSSNSNRRASVPASEAAQPAASTAASAAATKSSTTDRVNVKATVGPADSVNSNSADKAEVAASGGRQPGSQAAVPTAAACASSSLARPGVRPSGVPQQSRLVAKATGSPVTAASSTSSVASSSRSGAAGVAKKLSKSPATPLRAAPSAPGRARPPPSAVSAGRRGARSPTVRRPRLLQLPGRRSQHHLTQQHHGGVLQHRRPTIVELASARAQLDSVQQTACDLHAVTVARCCWRTRRSVWTPPWQSSAVSFWPSTPLAVVCGPGGRAGTAFRLPSAAPGGGAAAAAGRGGARQSEAEAPESLRRTPAERDRCQRAELAAAREAQIREVRKHSPDDREGEGRGAESLLRSSTANRWRLWRATHQAQ</sequence>
<dbReference type="AlphaFoldDB" id="A0A1I8FKA1"/>
<feature type="compositionally biased region" description="Basic residues" evidence="1">
    <location>
        <begin position="104"/>
        <end position="119"/>
    </location>
</feature>
<protein>
    <submittedName>
        <fullName evidence="3">Protein kinase domain-containing protein</fullName>
    </submittedName>
</protein>
<feature type="region of interest" description="Disordered" evidence="1">
    <location>
        <begin position="615"/>
        <end position="703"/>
    </location>
</feature>
<evidence type="ECO:0000313" key="2">
    <source>
        <dbReference type="Proteomes" id="UP000095280"/>
    </source>
</evidence>
<feature type="compositionally biased region" description="Low complexity" evidence="1">
    <location>
        <begin position="229"/>
        <end position="252"/>
    </location>
</feature>
<accession>A0A1I8FKA1</accession>
<feature type="compositionally biased region" description="Basic and acidic residues" evidence="1">
    <location>
        <begin position="638"/>
        <end position="652"/>
    </location>
</feature>
<feature type="compositionally biased region" description="Basic residues" evidence="1">
    <location>
        <begin position="501"/>
        <end position="512"/>
    </location>
</feature>
<reference evidence="3" key="1">
    <citation type="submission" date="2016-11" db="UniProtKB">
        <authorList>
            <consortium name="WormBaseParasite"/>
        </authorList>
    </citation>
    <scope>IDENTIFICATION</scope>
</reference>
<feature type="compositionally biased region" description="Gly residues" evidence="1">
    <location>
        <begin position="616"/>
        <end position="628"/>
    </location>
</feature>
<evidence type="ECO:0000313" key="3">
    <source>
        <dbReference type="WBParaSite" id="maker-unitig_38515-snap-gene-0.2-mRNA-1"/>
    </source>
</evidence>
<dbReference type="WBParaSite" id="maker-unitig_38515-snap-gene-0.2-mRNA-1">
    <property type="protein sequence ID" value="maker-unitig_38515-snap-gene-0.2-mRNA-1"/>
    <property type="gene ID" value="maker-unitig_38515-snap-gene-0.2"/>
</dbReference>
<feature type="compositionally biased region" description="Low complexity" evidence="1">
    <location>
        <begin position="359"/>
        <end position="372"/>
    </location>
</feature>
<feature type="region of interest" description="Disordered" evidence="1">
    <location>
        <begin position="214"/>
        <end position="252"/>
    </location>
</feature>
<dbReference type="Proteomes" id="UP000095280">
    <property type="component" value="Unplaced"/>
</dbReference>
<feature type="region of interest" description="Disordered" evidence="1">
    <location>
        <begin position="16"/>
        <end position="172"/>
    </location>
</feature>
<feature type="compositionally biased region" description="Low complexity" evidence="1">
    <location>
        <begin position="407"/>
        <end position="421"/>
    </location>
</feature>
<proteinExistence type="predicted"/>
<name>A0A1I8FKA1_9PLAT</name>
<keyword evidence="2" id="KW-1185">Reference proteome</keyword>
<feature type="compositionally biased region" description="Low complexity" evidence="1">
    <location>
        <begin position="442"/>
        <end position="468"/>
    </location>
</feature>